<evidence type="ECO:0000313" key="2">
    <source>
        <dbReference type="EMBL" id="RLP75001.1"/>
    </source>
</evidence>
<keyword evidence="3" id="KW-1185">Reference proteome</keyword>
<protein>
    <submittedName>
        <fullName evidence="2">ROK family protein</fullName>
    </submittedName>
</protein>
<dbReference type="Pfam" id="PF00480">
    <property type="entry name" value="ROK"/>
    <property type="match status" value="1"/>
</dbReference>
<evidence type="ECO:0000313" key="3">
    <source>
        <dbReference type="Proteomes" id="UP000272503"/>
    </source>
</evidence>
<name>A0A3L7A625_9MICO</name>
<comment type="similarity">
    <text evidence="1">Belongs to the ROK (NagC/XylR) family.</text>
</comment>
<dbReference type="InterPro" id="IPR036390">
    <property type="entry name" value="WH_DNA-bd_sf"/>
</dbReference>
<comment type="caution">
    <text evidence="2">The sequence shown here is derived from an EMBL/GenBank/DDBJ whole genome shotgun (WGS) entry which is preliminary data.</text>
</comment>
<evidence type="ECO:0000256" key="1">
    <source>
        <dbReference type="ARBA" id="ARBA00006479"/>
    </source>
</evidence>
<dbReference type="Proteomes" id="UP000272503">
    <property type="component" value="Unassembled WGS sequence"/>
</dbReference>
<dbReference type="SUPFAM" id="SSF46785">
    <property type="entry name" value="Winged helix' DNA-binding domain"/>
    <property type="match status" value="1"/>
</dbReference>
<dbReference type="OrthoDB" id="3189808at2"/>
<dbReference type="PANTHER" id="PTHR18964:SF173">
    <property type="entry name" value="GLUCOKINASE"/>
    <property type="match status" value="1"/>
</dbReference>
<dbReference type="RefSeq" id="WP_121649005.1">
    <property type="nucleotide sequence ID" value="NZ_RCUX01000008.1"/>
</dbReference>
<dbReference type="PANTHER" id="PTHR18964">
    <property type="entry name" value="ROK (REPRESSOR, ORF, KINASE) FAMILY"/>
    <property type="match status" value="1"/>
</dbReference>
<reference evidence="2 3" key="1">
    <citation type="submission" date="2018-10" db="EMBL/GenBank/DDBJ databases">
        <authorList>
            <person name="Li J."/>
        </authorList>
    </citation>
    <scope>NUCLEOTIDE SEQUENCE [LARGE SCALE GENOMIC DNA]</scope>
    <source>
        <strain evidence="2 3">IF 016277</strain>
    </source>
</reference>
<gene>
    <name evidence="2" type="ORF">D9V32_11285</name>
</gene>
<proteinExistence type="inferred from homology"/>
<dbReference type="SUPFAM" id="SSF53067">
    <property type="entry name" value="Actin-like ATPase domain"/>
    <property type="match status" value="1"/>
</dbReference>
<dbReference type="InterPro" id="IPR000600">
    <property type="entry name" value="ROK"/>
</dbReference>
<sequence length="434" mass="45467">MDFNEDVSEIRGVRLHAPRVAARLPTAEAASTFARLIASGTATTRSALARETGLSRTTVTTGVDYLFERNVLLREGETETLPGGRGRPSDSLALNPAYGSVLVADLGIASTQISLYDMEQRTIASRSLTLDLSAGPETSVPELVRACVALVKENLERVGPLRMCVIGVPGPVDARRGEMSRPPILRGWTKFPLADAFRRGLGCPVTVEKDVGLRALGEARSRRGTERSLPLIYIKVASGIEAGIVTADGRPYRGANDAAGDLGHVWSRAAGDAPCTCGNTGCLATIATTTALVRLRNEELGLTDAGLDEFEEAVRLGEPVAVRILREAASAVGEAAAGIVNFFNPARIVLGGSIAAVSDDILSGVRGAVYQRSLPLATHTLEVSMPHHGHLSGAAGGLVLALERIFAAESLDAGSCGIGLPRTGPITVPEAARR</sequence>
<dbReference type="Gene3D" id="3.30.420.40">
    <property type="match status" value="2"/>
</dbReference>
<dbReference type="InterPro" id="IPR043129">
    <property type="entry name" value="ATPase_NBD"/>
</dbReference>
<dbReference type="InterPro" id="IPR036388">
    <property type="entry name" value="WH-like_DNA-bd_sf"/>
</dbReference>
<accession>A0A3L7A625</accession>
<dbReference type="EMBL" id="RCUX01000008">
    <property type="protein sequence ID" value="RLP75001.1"/>
    <property type="molecule type" value="Genomic_DNA"/>
</dbReference>
<dbReference type="Gene3D" id="1.10.10.10">
    <property type="entry name" value="Winged helix-like DNA-binding domain superfamily/Winged helix DNA-binding domain"/>
    <property type="match status" value="1"/>
</dbReference>
<organism evidence="2 3">
    <name type="scientific">Mycetocola tolaasinivorans</name>
    <dbReference type="NCBI Taxonomy" id="76635"/>
    <lineage>
        <taxon>Bacteria</taxon>
        <taxon>Bacillati</taxon>
        <taxon>Actinomycetota</taxon>
        <taxon>Actinomycetes</taxon>
        <taxon>Micrococcales</taxon>
        <taxon>Microbacteriaceae</taxon>
        <taxon>Mycetocola</taxon>
    </lineage>
</organism>
<dbReference type="AlphaFoldDB" id="A0A3L7A625"/>